<evidence type="ECO:0000256" key="1">
    <source>
        <dbReference type="SAM" id="MobiDB-lite"/>
    </source>
</evidence>
<evidence type="ECO:0000313" key="2">
    <source>
        <dbReference type="EMBL" id="GGK27151.1"/>
    </source>
</evidence>
<sequence length="99" mass="11523">MPERGNADFRKVSCDIRPVINRYRDGQLDCRTARCSSGPRSRRQAFNSRQDAFRARQAMAVVHRRLITTLLLPADESARHQRYHPGRNQRKQTEYAGPK</sequence>
<feature type="region of interest" description="Disordered" evidence="1">
    <location>
        <begin position="75"/>
        <end position="99"/>
    </location>
</feature>
<keyword evidence="3" id="KW-1185">Reference proteome</keyword>
<evidence type="ECO:0000313" key="3">
    <source>
        <dbReference type="Proteomes" id="UP000662200"/>
    </source>
</evidence>
<name>A0A8J3BR05_9ACTN</name>
<dbReference type="AlphaFoldDB" id="A0A8J3BR05"/>
<dbReference type="EMBL" id="BMQC01000005">
    <property type="protein sequence ID" value="GGK27151.1"/>
    <property type="molecule type" value="Genomic_DNA"/>
</dbReference>
<reference evidence="2" key="1">
    <citation type="journal article" date="2014" name="Int. J. Syst. Evol. Microbiol.">
        <title>Complete genome sequence of Corynebacterium casei LMG S-19264T (=DSM 44701T), isolated from a smear-ripened cheese.</title>
        <authorList>
            <consortium name="US DOE Joint Genome Institute (JGI-PGF)"/>
            <person name="Walter F."/>
            <person name="Albersmeier A."/>
            <person name="Kalinowski J."/>
            <person name="Ruckert C."/>
        </authorList>
    </citation>
    <scope>NUCLEOTIDE SEQUENCE</scope>
    <source>
        <strain evidence="2">JCM 3091</strain>
    </source>
</reference>
<dbReference type="Proteomes" id="UP000662200">
    <property type="component" value="Unassembled WGS sequence"/>
</dbReference>
<feature type="compositionally biased region" description="Basic residues" evidence="1">
    <location>
        <begin position="80"/>
        <end position="90"/>
    </location>
</feature>
<protein>
    <submittedName>
        <fullName evidence="2">Uncharacterized protein</fullName>
    </submittedName>
</protein>
<gene>
    <name evidence="2" type="ORF">GCM10010124_19730</name>
</gene>
<accession>A0A8J3BR05</accession>
<comment type="caution">
    <text evidence="2">The sequence shown here is derived from an EMBL/GenBank/DDBJ whole genome shotgun (WGS) entry which is preliminary data.</text>
</comment>
<proteinExistence type="predicted"/>
<organism evidence="2 3">
    <name type="scientific">Pilimelia terevasa</name>
    <dbReference type="NCBI Taxonomy" id="53372"/>
    <lineage>
        <taxon>Bacteria</taxon>
        <taxon>Bacillati</taxon>
        <taxon>Actinomycetota</taxon>
        <taxon>Actinomycetes</taxon>
        <taxon>Micromonosporales</taxon>
        <taxon>Micromonosporaceae</taxon>
        <taxon>Pilimelia</taxon>
    </lineage>
</organism>
<reference evidence="2" key="2">
    <citation type="submission" date="2020-09" db="EMBL/GenBank/DDBJ databases">
        <authorList>
            <person name="Sun Q."/>
            <person name="Ohkuma M."/>
        </authorList>
    </citation>
    <scope>NUCLEOTIDE SEQUENCE</scope>
    <source>
        <strain evidence="2">JCM 3091</strain>
    </source>
</reference>